<dbReference type="GO" id="GO:0015031">
    <property type="term" value="P:protein transport"/>
    <property type="evidence" value="ECO:0007669"/>
    <property type="project" value="UniProtKB-KW"/>
</dbReference>
<feature type="coiled-coil region" evidence="13">
    <location>
        <begin position="707"/>
        <end position="755"/>
    </location>
</feature>
<dbReference type="AlphaFoldDB" id="A0A8S1HS60"/>
<feature type="domain" description="BHLH" evidence="14">
    <location>
        <begin position="666"/>
        <end position="717"/>
    </location>
</feature>
<feature type="transmembrane region" description="Helical" evidence="12">
    <location>
        <begin position="441"/>
        <end position="461"/>
    </location>
</feature>
<evidence type="ECO:0000313" key="16">
    <source>
        <dbReference type="Proteomes" id="UP000835052"/>
    </source>
</evidence>
<dbReference type="InterPro" id="IPR011598">
    <property type="entry name" value="bHLH_dom"/>
</dbReference>
<comment type="similarity">
    <text evidence="3">Belongs to the MAX family.</text>
</comment>
<feature type="transmembrane region" description="Helical" evidence="12">
    <location>
        <begin position="595"/>
        <end position="614"/>
    </location>
</feature>
<dbReference type="GO" id="GO:0050185">
    <property type="term" value="F:phosphatidylinositol deacylase activity"/>
    <property type="evidence" value="ECO:0007669"/>
    <property type="project" value="TreeGrafter"/>
</dbReference>
<evidence type="ECO:0000256" key="2">
    <source>
        <dbReference type="ARBA" id="ARBA00006931"/>
    </source>
</evidence>
<evidence type="ECO:0000256" key="10">
    <source>
        <dbReference type="ARBA" id="ARBA00023125"/>
    </source>
</evidence>
<keyword evidence="9 12" id="KW-1133">Transmembrane helix</keyword>
<feature type="transmembrane region" description="Helical" evidence="12">
    <location>
        <begin position="570"/>
        <end position="588"/>
    </location>
</feature>
<dbReference type="EMBL" id="CAJGYM010000181">
    <property type="protein sequence ID" value="CAD6199530.1"/>
    <property type="molecule type" value="Genomic_DNA"/>
</dbReference>
<dbReference type="SMART" id="SM00353">
    <property type="entry name" value="HLH"/>
    <property type="match status" value="1"/>
</dbReference>
<dbReference type="Pfam" id="PF00010">
    <property type="entry name" value="HLH"/>
    <property type="match status" value="1"/>
</dbReference>
<evidence type="ECO:0000256" key="12">
    <source>
        <dbReference type="RuleBase" id="RU365011"/>
    </source>
</evidence>
<organism evidence="15 16">
    <name type="scientific">Caenorhabditis auriculariae</name>
    <dbReference type="NCBI Taxonomy" id="2777116"/>
    <lineage>
        <taxon>Eukaryota</taxon>
        <taxon>Metazoa</taxon>
        <taxon>Ecdysozoa</taxon>
        <taxon>Nematoda</taxon>
        <taxon>Chromadorea</taxon>
        <taxon>Rhabditida</taxon>
        <taxon>Rhabditina</taxon>
        <taxon>Rhabditomorpha</taxon>
        <taxon>Rhabditoidea</taxon>
        <taxon>Rhabditidae</taxon>
        <taxon>Peloderinae</taxon>
        <taxon>Caenorhabditis</taxon>
    </lineage>
</organism>
<feature type="transmembrane region" description="Helical" evidence="12">
    <location>
        <begin position="496"/>
        <end position="517"/>
    </location>
</feature>
<feature type="transmembrane region" description="Helical" evidence="12">
    <location>
        <begin position="538"/>
        <end position="564"/>
    </location>
</feature>
<keyword evidence="4 12" id="KW-0813">Transport</keyword>
<evidence type="ECO:0000256" key="13">
    <source>
        <dbReference type="SAM" id="Coils"/>
    </source>
</evidence>
<keyword evidence="16" id="KW-1185">Reference proteome</keyword>
<evidence type="ECO:0000256" key="3">
    <source>
        <dbReference type="ARBA" id="ARBA00007628"/>
    </source>
</evidence>
<proteinExistence type="inferred from homology"/>
<dbReference type="Proteomes" id="UP000835052">
    <property type="component" value="Unassembled WGS sequence"/>
</dbReference>
<evidence type="ECO:0000256" key="4">
    <source>
        <dbReference type="ARBA" id="ARBA00022448"/>
    </source>
</evidence>
<dbReference type="InterPro" id="IPR039529">
    <property type="entry name" value="PGAP1/BST1"/>
</dbReference>
<dbReference type="GO" id="GO:0006888">
    <property type="term" value="P:endoplasmic reticulum to Golgi vesicle-mediated transport"/>
    <property type="evidence" value="ECO:0007669"/>
    <property type="project" value="TreeGrafter"/>
</dbReference>
<evidence type="ECO:0000313" key="15">
    <source>
        <dbReference type="EMBL" id="CAD6199530.1"/>
    </source>
</evidence>
<comment type="subcellular location">
    <subcellularLocation>
        <location evidence="1">Endoplasmic reticulum membrane</location>
        <topology evidence="1">Multi-pass membrane protein</topology>
    </subcellularLocation>
</comment>
<sequence length="814" mass="93061">MRQFKKLAQGAFFLFSALIALAVFGLHVKLHGANDCAMTYMWRILQFMEIPLEETNSVGYRYSLIVYNEGWLNQNKSVITKKMVPVLFIPGSGGSSRQVRSMATILQNKTEMRHKPYEFRCFALDFDDQLSFASGRLLEAQRDYAIDAVIKIREMLGDERKIIVLAHSLGGAVTMSMLNHPRFNPSWIDLIITKASPLNDPPMYVDHMTRTFYNDFHKFYDAEKDGKLAHIGFASYSSGLKDIQVPDRLAALDGIHHRPAWAVPGCPDTGTDHLCILWCNLLVRHASRIIVHYADTNFPRNRTGREVVNEFFREETHHRIETLFGNGTRRDDLPRLHVGTELSTLIEKKFAEFHFHPEPASIVYVTVKSSCAKFVSVLHPNHLLHKKKLVKGEATVFIYRAEVKQDEDLRIIVSGPDNCEFRLEMISSPFALLWRWYEFPFLNQHLLFTSLMMFLLRFAVIEKLIELDLFRRTSVLTYGTLTLMLLVIFNSNLTPIAPTVVGLVITYLYWNLAHLLVNIINRFAPGLLRKSLRFKTSFFITAGLILGAFYGPFFHVAVILAFSWKINARAFLLCALNVVPLISAVLYAGFNPFAYYRPLFFVLTCAYILIYLLTKDLSFNLSSRRVPNTVSISLFLLLALRIMSDESDVDDEMSGSTALGEDAKRHARAQHNALERRRRDNIKDMYTSLRDAVPEMNNERASRAVILKRAIETIEDKQQERDTLTTELQSIEEKNQKLLEEIEKLKKKKQESQTAVQPSALPLIQPIPQSFAHPILHPIAQHPIQQQNLVLPQFLQPATITTSTTTFSTISTGF</sequence>
<dbReference type="GO" id="GO:0005789">
    <property type="term" value="C:endoplasmic reticulum membrane"/>
    <property type="evidence" value="ECO:0007669"/>
    <property type="project" value="UniProtKB-SubCell"/>
</dbReference>
<accession>A0A8S1HS60</accession>
<keyword evidence="7 12" id="KW-0256">Endoplasmic reticulum</keyword>
<keyword evidence="11 12" id="KW-0472">Membrane</keyword>
<dbReference type="InterPro" id="IPR012908">
    <property type="entry name" value="PGAP1-ab_dom-like"/>
</dbReference>
<evidence type="ECO:0000256" key="8">
    <source>
        <dbReference type="ARBA" id="ARBA00022927"/>
    </source>
</evidence>
<evidence type="ECO:0000256" key="11">
    <source>
        <dbReference type="ARBA" id="ARBA00023136"/>
    </source>
</evidence>
<dbReference type="PANTHER" id="PTHR15495:SF7">
    <property type="entry name" value="GPI INOSITOL-DEACYLASE"/>
    <property type="match status" value="1"/>
</dbReference>
<keyword evidence="5 12" id="KW-0812">Transmembrane</keyword>
<dbReference type="OrthoDB" id="348976at2759"/>
<dbReference type="Gene3D" id="4.10.280.10">
    <property type="entry name" value="Helix-loop-helix DNA-binding domain"/>
    <property type="match status" value="1"/>
</dbReference>
<feature type="transmembrane region" description="Helical" evidence="12">
    <location>
        <begin position="473"/>
        <end position="490"/>
    </location>
</feature>
<dbReference type="Gene3D" id="3.40.50.1820">
    <property type="entry name" value="alpha/beta hydrolase"/>
    <property type="match status" value="1"/>
</dbReference>
<keyword evidence="6 12" id="KW-0378">Hydrolase</keyword>
<dbReference type="Pfam" id="PF07819">
    <property type="entry name" value="PGAP1"/>
    <property type="match status" value="1"/>
</dbReference>
<dbReference type="EC" id="3.1.-.-" evidence="12"/>
<dbReference type="PANTHER" id="PTHR15495">
    <property type="entry name" value="NEGATIVE REGULATOR OF VESICLE FORMATION-RELATED"/>
    <property type="match status" value="1"/>
</dbReference>
<protein>
    <recommendedName>
        <fullName evidence="12">GPI inositol-deacylase</fullName>
        <ecNumber evidence="12">3.1.-.-</ecNumber>
    </recommendedName>
</protein>
<evidence type="ECO:0000259" key="14">
    <source>
        <dbReference type="PROSITE" id="PS50888"/>
    </source>
</evidence>
<dbReference type="GO" id="GO:0006505">
    <property type="term" value="P:GPI anchor metabolic process"/>
    <property type="evidence" value="ECO:0007669"/>
    <property type="project" value="TreeGrafter"/>
</dbReference>
<keyword evidence="13" id="KW-0175">Coiled coil</keyword>
<dbReference type="SUPFAM" id="SSF47459">
    <property type="entry name" value="HLH, helix-loop-helix DNA-binding domain"/>
    <property type="match status" value="1"/>
</dbReference>
<dbReference type="InterPro" id="IPR036638">
    <property type="entry name" value="HLH_DNA-bd_sf"/>
</dbReference>
<evidence type="ECO:0000256" key="6">
    <source>
        <dbReference type="ARBA" id="ARBA00022801"/>
    </source>
</evidence>
<dbReference type="InterPro" id="IPR029058">
    <property type="entry name" value="AB_hydrolase_fold"/>
</dbReference>
<evidence type="ECO:0000256" key="5">
    <source>
        <dbReference type="ARBA" id="ARBA00022692"/>
    </source>
</evidence>
<evidence type="ECO:0000256" key="9">
    <source>
        <dbReference type="ARBA" id="ARBA00022989"/>
    </source>
</evidence>
<keyword evidence="10" id="KW-0238">DNA-binding</keyword>
<evidence type="ECO:0000256" key="1">
    <source>
        <dbReference type="ARBA" id="ARBA00004477"/>
    </source>
</evidence>
<dbReference type="GO" id="GO:0003677">
    <property type="term" value="F:DNA binding"/>
    <property type="evidence" value="ECO:0007669"/>
    <property type="project" value="UniProtKB-KW"/>
</dbReference>
<dbReference type="GO" id="GO:0046983">
    <property type="term" value="F:protein dimerization activity"/>
    <property type="evidence" value="ECO:0007669"/>
    <property type="project" value="InterPro"/>
</dbReference>
<reference evidence="15" key="1">
    <citation type="submission" date="2020-10" db="EMBL/GenBank/DDBJ databases">
        <authorList>
            <person name="Kikuchi T."/>
        </authorList>
    </citation>
    <scope>NUCLEOTIDE SEQUENCE</scope>
    <source>
        <strain evidence="15">NKZ352</strain>
    </source>
</reference>
<dbReference type="PROSITE" id="PS50888">
    <property type="entry name" value="BHLH"/>
    <property type="match status" value="1"/>
</dbReference>
<comment type="similarity">
    <text evidence="2 12">Belongs to the GPI inositol-deacylase family.</text>
</comment>
<dbReference type="SUPFAM" id="SSF53474">
    <property type="entry name" value="alpha/beta-Hydrolases"/>
    <property type="match status" value="1"/>
</dbReference>
<dbReference type="FunFam" id="4.10.280.10:FF:000019">
    <property type="entry name" value="Myc proto-oncogene protein"/>
    <property type="match status" value="1"/>
</dbReference>
<comment type="function">
    <text evidence="12">Involved in inositol deacylation of GPI-anchored proteins which plays important roles in the quality control and ER-associated degradation of GPI-anchored proteins.</text>
</comment>
<gene>
    <name evidence="15" type="ORF">CAUJ_LOCUS15432</name>
</gene>
<evidence type="ECO:0000256" key="7">
    <source>
        <dbReference type="ARBA" id="ARBA00022824"/>
    </source>
</evidence>
<comment type="caution">
    <text evidence="15">The sequence shown here is derived from an EMBL/GenBank/DDBJ whole genome shotgun (WGS) entry which is preliminary data.</text>
</comment>
<name>A0A8S1HS60_9PELO</name>
<keyword evidence="8 12" id="KW-0653">Protein transport</keyword>